<protein>
    <recommendedName>
        <fullName evidence="5">NB-ARC domain-containing protein</fullName>
    </recommendedName>
</protein>
<dbReference type="SUPFAM" id="SSF52540">
    <property type="entry name" value="P-loop containing nucleoside triphosphate hydrolases"/>
    <property type="match status" value="1"/>
</dbReference>
<dbReference type="InterPro" id="IPR011990">
    <property type="entry name" value="TPR-like_helical_dom_sf"/>
</dbReference>
<dbReference type="STRING" id="655015.B1812_04670"/>
<dbReference type="Proteomes" id="UP000193978">
    <property type="component" value="Chromosome"/>
</dbReference>
<evidence type="ECO:0000313" key="4">
    <source>
        <dbReference type="Proteomes" id="UP000193978"/>
    </source>
</evidence>
<keyword evidence="4" id="KW-1185">Reference proteome</keyword>
<organism evidence="3 4">
    <name type="scientific">Methylocystis bryophila</name>
    <dbReference type="NCBI Taxonomy" id="655015"/>
    <lineage>
        <taxon>Bacteria</taxon>
        <taxon>Pseudomonadati</taxon>
        <taxon>Pseudomonadota</taxon>
        <taxon>Alphaproteobacteria</taxon>
        <taxon>Hyphomicrobiales</taxon>
        <taxon>Methylocystaceae</taxon>
        <taxon>Methylocystis</taxon>
    </lineage>
</organism>
<evidence type="ECO:0000313" key="3">
    <source>
        <dbReference type="EMBL" id="ARN80481.1"/>
    </source>
</evidence>
<reference evidence="3 4" key="1">
    <citation type="submission" date="2017-02" db="EMBL/GenBank/DDBJ databases">
        <authorList>
            <person name="Peterson S.W."/>
        </authorList>
    </citation>
    <scope>NUCLEOTIDE SEQUENCE [LARGE SCALE GENOMIC DNA]</scope>
    <source>
        <strain evidence="3 4">S285</strain>
    </source>
</reference>
<name>A0A1W6MSA0_9HYPH</name>
<gene>
    <name evidence="3" type="ORF">B1812_04670</name>
</gene>
<evidence type="ECO:0000256" key="1">
    <source>
        <dbReference type="ARBA" id="ARBA00022737"/>
    </source>
</evidence>
<dbReference type="AlphaFoldDB" id="A0A1W6MSA0"/>
<proteinExistence type="predicted"/>
<dbReference type="PANTHER" id="PTHR45641">
    <property type="entry name" value="TETRATRICOPEPTIDE REPEAT PROTEIN (AFU_ORTHOLOGUE AFUA_6G03870)"/>
    <property type="match status" value="1"/>
</dbReference>
<dbReference type="InterPro" id="IPR027417">
    <property type="entry name" value="P-loop_NTPase"/>
</dbReference>
<sequence length="729" mass="78216">MLQRDAHRVVAVVLRGPPGCGNSWLASAYAEHTRADYRLIWRLRADSEATLRADLLDLALETSGLARPASEEQLVESALDFINNAGADCLFIFDHADESELIERYWPQSGAARVLTITSLDSEPQRGERIEIQPWPSDASVDFLLACGGLLKERREAEALSDVLGGLPLAHALAAAYCAQTKIGFGEYRNRLEAGRADAGEKDDVVASAYALSIRAAKQFHPAAGRLMESAALLGAGSLPLAFFYESYLPLMPRTRRARASSPTLRSVATAFTALARRPKCRTEDVGARELTGWRPLSKDELNEAVAILESFGLVASDARSAGDAAAARRSAFEIHPRLRRIILAGADREAVEPLLDALQRLLAREAQSGDPLSKKARSLRTMATALLDASAATGGLQEEAISLHAELARSFRDAGSAVSVPIALFEKAITLAELRPGAESEKLSSLLAEIAALYADKGGDAENARAVALFAKALTVEQAGRGDGSALPLRLSDLALALRRLGGRENLERAVEFYGQALEIEEARHGAGAPIVAIRLANLAAAREEIGERDNLIQSRALLERALRIEEAALGEAHPYVALRLSSLAWTLKRLGGAENLGLAAACLVRALKIEEAANGSDHPHVAIRLSNLALVLKEIGGGDNLDLAAMCLERALVIDGRTIDEADPEHAKHLSNLAAILLQLGGDKNLRRAEHCQREALRLDIQNLGKDHPQAALNLLALCAILRARGV</sequence>
<evidence type="ECO:0008006" key="5">
    <source>
        <dbReference type="Google" id="ProtNLM"/>
    </source>
</evidence>
<dbReference type="PANTHER" id="PTHR45641:SF19">
    <property type="entry name" value="NEPHROCYSTIN-3"/>
    <property type="match status" value="1"/>
</dbReference>
<dbReference type="KEGG" id="mbry:B1812_04670"/>
<keyword evidence="1" id="KW-0677">Repeat</keyword>
<dbReference type="SUPFAM" id="SSF48452">
    <property type="entry name" value="TPR-like"/>
    <property type="match status" value="1"/>
</dbReference>
<keyword evidence="2" id="KW-0802">TPR repeat</keyword>
<dbReference type="EMBL" id="CP019948">
    <property type="protein sequence ID" value="ARN80481.1"/>
    <property type="molecule type" value="Genomic_DNA"/>
</dbReference>
<dbReference type="Gene3D" id="3.40.50.300">
    <property type="entry name" value="P-loop containing nucleotide triphosphate hydrolases"/>
    <property type="match status" value="1"/>
</dbReference>
<evidence type="ECO:0000256" key="2">
    <source>
        <dbReference type="ARBA" id="ARBA00022803"/>
    </source>
</evidence>
<dbReference type="Gene3D" id="1.25.40.10">
    <property type="entry name" value="Tetratricopeptide repeat domain"/>
    <property type="match status" value="2"/>
</dbReference>
<accession>A0A1W6MSA0</accession>